<protein>
    <recommendedName>
        <fullName evidence="4">FeoB-associated Cys-rich membrane protein</fullName>
    </recommendedName>
</protein>
<sequence length="53" mass="6077">MLIQYIIVGVIICIAVAFIAVKAYRSVKQNIRCKDYKCAGCAFYDKCKKTQKR</sequence>
<dbReference type="Proteomes" id="UP000003167">
    <property type="component" value="Unassembled WGS sequence"/>
</dbReference>
<proteinExistence type="predicted"/>
<dbReference type="PATRIC" id="fig|999422.3.peg.105"/>
<dbReference type="EMBL" id="AGEK01000008">
    <property type="protein sequence ID" value="EHO74589.1"/>
    <property type="molecule type" value="Genomic_DNA"/>
</dbReference>
<comment type="caution">
    <text evidence="2">The sequence shown here is derived from an EMBL/GenBank/DDBJ whole genome shotgun (WGS) entry which is preliminary data.</text>
</comment>
<keyword evidence="1" id="KW-0472">Membrane</keyword>
<dbReference type="HOGENOM" id="CLU_201888_1_0_10"/>
<keyword evidence="1" id="KW-1133">Transmembrane helix</keyword>
<organism evidence="2 3">
    <name type="scientific">Segatella maculosa OT 289</name>
    <dbReference type="NCBI Taxonomy" id="999422"/>
    <lineage>
        <taxon>Bacteria</taxon>
        <taxon>Pseudomonadati</taxon>
        <taxon>Bacteroidota</taxon>
        <taxon>Bacteroidia</taxon>
        <taxon>Bacteroidales</taxon>
        <taxon>Prevotellaceae</taxon>
        <taxon>Segatella</taxon>
    </lineage>
</organism>
<evidence type="ECO:0000256" key="1">
    <source>
        <dbReference type="SAM" id="Phobius"/>
    </source>
</evidence>
<evidence type="ECO:0000313" key="2">
    <source>
        <dbReference type="EMBL" id="EHO74589.1"/>
    </source>
</evidence>
<keyword evidence="3" id="KW-1185">Reference proteome</keyword>
<feature type="transmembrane region" description="Helical" evidence="1">
    <location>
        <begin position="6"/>
        <end position="24"/>
    </location>
</feature>
<accession>H1HIW8</accession>
<name>H1HIW8_9BACT</name>
<reference evidence="2 3" key="1">
    <citation type="submission" date="2011-12" db="EMBL/GenBank/DDBJ databases">
        <title>The Genome Sequence of Prevotella maculosa OT 289.</title>
        <authorList>
            <consortium name="The Broad Institute Genome Sequencing Platform"/>
            <person name="Earl A."/>
            <person name="Ward D."/>
            <person name="Feldgarden M."/>
            <person name="Gevers D."/>
            <person name="Izard J."/>
            <person name="Blanton J.M."/>
            <person name="Mathney J."/>
            <person name="Tanner A.C."/>
            <person name="Dewhirst F.E."/>
            <person name="Young S.K."/>
            <person name="Zeng Q."/>
            <person name="Gargeya S."/>
            <person name="Fitzgerald M."/>
            <person name="Haas B."/>
            <person name="Abouelleil A."/>
            <person name="Alvarado L."/>
            <person name="Arachchi H.M."/>
            <person name="Berlin A."/>
            <person name="Chapman S.B."/>
            <person name="Gearin G."/>
            <person name="Goldberg J."/>
            <person name="Griggs A."/>
            <person name="Gujja S."/>
            <person name="Hansen M."/>
            <person name="Heiman D."/>
            <person name="Howarth C."/>
            <person name="Larimer J."/>
            <person name="Lui A."/>
            <person name="MacDonald P.J.P."/>
            <person name="McCowen C."/>
            <person name="Montmayeur A."/>
            <person name="Murphy C."/>
            <person name="Neiman D."/>
            <person name="Pearson M."/>
            <person name="Priest M."/>
            <person name="Roberts A."/>
            <person name="Saif S."/>
            <person name="Shea T."/>
            <person name="Sisk P."/>
            <person name="Stolte C."/>
            <person name="Sykes S."/>
            <person name="Wortman J."/>
            <person name="Nusbaum C."/>
            <person name="Birren B."/>
        </authorList>
    </citation>
    <scope>NUCLEOTIDE SEQUENCE [LARGE SCALE GENOMIC DNA]</scope>
    <source>
        <strain evidence="2 3">OT 289</strain>
    </source>
</reference>
<evidence type="ECO:0008006" key="4">
    <source>
        <dbReference type="Google" id="ProtNLM"/>
    </source>
</evidence>
<keyword evidence="1" id="KW-0812">Transmembrane</keyword>
<evidence type="ECO:0000313" key="3">
    <source>
        <dbReference type="Proteomes" id="UP000003167"/>
    </source>
</evidence>
<gene>
    <name evidence="2" type="ORF">HMPREF9944_00112</name>
</gene>
<dbReference type="AlphaFoldDB" id="H1HIW8"/>